<dbReference type="GO" id="GO:0006012">
    <property type="term" value="P:galactose metabolic process"/>
    <property type="evidence" value="ECO:0007669"/>
    <property type="project" value="UniProtKB-UniRule"/>
</dbReference>
<protein>
    <recommendedName>
        <fullName evidence="10">Galactokinase</fullName>
        <ecNumber evidence="10">2.7.1.6</ecNumber>
    </recommendedName>
</protein>
<dbReference type="InterPro" id="IPR020568">
    <property type="entry name" value="Ribosomal_Su5_D2-typ_SF"/>
</dbReference>
<name>A0A547PD66_9SPHN</name>
<dbReference type="InterPro" id="IPR000705">
    <property type="entry name" value="Galactokinase"/>
</dbReference>
<keyword evidence="2 14" id="KW-0808">Transferase</keyword>
<evidence type="ECO:0000256" key="2">
    <source>
        <dbReference type="ARBA" id="ARBA00022679"/>
    </source>
</evidence>
<reference evidence="14 15" key="1">
    <citation type="submission" date="2019-06" db="EMBL/GenBank/DDBJ databases">
        <title>Erythrobacter insulae sp. nov., isolated from a tidal flat.</title>
        <authorList>
            <person name="Yoon J.-H."/>
        </authorList>
    </citation>
    <scope>NUCLEOTIDE SEQUENCE [LARGE SCALE GENOMIC DNA]</scope>
    <source>
        <strain evidence="14 15">JBTF-M21</strain>
    </source>
</reference>
<dbReference type="RefSeq" id="WP_142788338.1">
    <property type="nucleotide sequence ID" value="NZ_VHJK01000001.1"/>
</dbReference>
<dbReference type="SUPFAM" id="SSF54211">
    <property type="entry name" value="Ribosomal protein S5 domain 2-like"/>
    <property type="match status" value="1"/>
</dbReference>
<organism evidence="14 15">
    <name type="scientific">Erythrobacter insulae</name>
    <dbReference type="NCBI Taxonomy" id="2584124"/>
    <lineage>
        <taxon>Bacteria</taxon>
        <taxon>Pseudomonadati</taxon>
        <taxon>Pseudomonadota</taxon>
        <taxon>Alphaproteobacteria</taxon>
        <taxon>Sphingomonadales</taxon>
        <taxon>Erythrobacteraceae</taxon>
        <taxon>Erythrobacter/Porphyrobacter group</taxon>
        <taxon>Erythrobacter</taxon>
    </lineage>
</organism>
<evidence type="ECO:0000256" key="9">
    <source>
        <dbReference type="ARBA" id="ARBA00023277"/>
    </source>
</evidence>
<keyword evidence="3" id="KW-0479">Metal-binding</keyword>
<dbReference type="PROSITE" id="PS00106">
    <property type="entry name" value="GALACTOKINASE"/>
    <property type="match status" value="1"/>
</dbReference>
<dbReference type="InterPro" id="IPR006206">
    <property type="entry name" value="Mevalonate/galactokinase"/>
</dbReference>
<dbReference type="Gene3D" id="3.30.230.10">
    <property type="match status" value="1"/>
</dbReference>
<feature type="domain" description="GHMP kinase N-terminal" evidence="11">
    <location>
        <begin position="80"/>
        <end position="163"/>
    </location>
</feature>
<dbReference type="InterPro" id="IPR013750">
    <property type="entry name" value="GHMP_kinase_C_dom"/>
</dbReference>
<evidence type="ECO:0000256" key="1">
    <source>
        <dbReference type="ARBA" id="ARBA00006566"/>
    </source>
</evidence>
<dbReference type="Pfam" id="PF10509">
    <property type="entry name" value="GalKase_gal_bdg"/>
    <property type="match status" value="1"/>
</dbReference>
<comment type="similarity">
    <text evidence="1">Belongs to the GHMP kinase family. GalK subfamily.</text>
</comment>
<dbReference type="NCBIfam" id="TIGR00131">
    <property type="entry name" value="gal_kin"/>
    <property type="match status" value="1"/>
</dbReference>
<dbReference type="SUPFAM" id="SSF55060">
    <property type="entry name" value="GHMP Kinase, C-terminal domain"/>
    <property type="match status" value="1"/>
</dbReference>
<dbReference type="PRINTS" id="PR00473">
    <property type="entry name" value="GALCTOKINASE"/>
</dbReference>
<keyword evidence="5 14" id="KW-0418">Kinase</keyword>
<dbReference type="Pfam" id="PF08544">
    <property type="entry name" value="GHMP_kinases_C"/>
    <property type="match status" value="1"/>
</dbReference>
<dbReference type="GO" id="GO:0005524">
    <property type="term" value="F:ATP binding"/>
    <property type="evidence" value="ECO:0007669"/>
    <property type="project" value="UniProtKB-UniRule"/>
</dbReference>
<dbReference type="InterPro" id="IPR006203">
    <property type="entry name" value="GHMP_knse_ATP-bd_CS"/>
</dbReference>
<dbReference type="PANTHER" id="PTHR10457">
    <property type="entry name" value="MEVALONATE KINASE/GALACTOKINASE"/>
    <property type="match status" value="1"/>
</dbReference>
<evidence type="ECO:0000259" key="13">
    <source>
        <dbReference type="Pfam" id="PF10509"/>
    </source>
</evidence>
<dbReference type="EMBL" id="VHJK01000001">
    <property type="protein sequence ID" value="TRD12065.1"/>
    <property type="molecule type" value="Genomic_DNA"/>
</dbReference>
<dbReference type="InterPro" id="IPR019539">
    <property type="entry name" value="GalKase_N"/>
</dbReference>
<dbReference type="EC" id="2.7.1.6" evidence="10"/>
<evidence type="ECO:0000256" key="5">
    <source>
        <dbReference type="ARBA" id="ARBA00022777"/>
    </source>
</evidence>
<dbReference type="GO" id="GO:0005829">
    <property type="term" value="C:cytosol"/>
    <property type="evidence" value="ECO:0007669"/>
    <property type="project" value="TreeGrafter"/>
</dbReference>
<dbReference type="Pfam" id="PF00288">
    <property type="entry name" value="GHMP_kinases_N"/>
    <property type="match status" value="1"/>
</dbReference>
<keyword evidence="7" id="KW-0460">Magnesium</keyword>
<keyword evidence="8" id="KW-0299">Galactose metabolism</keyword>
<keyword evidence="4" id="KW-0547">Nucleotide-binding</keyword>
<evidence type="ECO:0000259" key="12">
    <source>
        <dbReference type="Pfam" id="PF08544"/>
    </source>
</evidence>
<dbReference type="InterPro" id="IPR036554">
    <property type="entry name" value="GHMP_kinase_C_sf"/>
</dbReference>
<dbReference type="InterPro" id="IPR006204">
    <property type="entry name" value="GHMP_kinase_N_dom"/>
</dbReference>
<evidence type="ECO:0000256" key="4">
    <source>
        <dbReference type="ARBA" id="ARBA00022741"/>
    </source>
</evidence>
<comment type="caution">
    <text evidence="14">The sequence shown here is derived from an EMBL/GenBank/DDBJ whole genome shotgun (WGS) entry which is preliminary data.</text>
</comment>
<dbReference type="InterPro" id="IPR019741">
    <property type="entry name" value="Galactokinase_CS"/>
</dbReference>
<feature type="domain" description="Galactokinase N-terminal" evidence="13">
    <location>
        <begin position="5"/>
        <end position="38"/>
    </location>
</feature>
<dbReference type="PROSITE" id="PS00627">
    <property type="entry name" value="GHMP_KINASES_ATP"/>
    <property type="match status" value="1"/>
</dbReference>
<accession>A0A547PD66</accession>
<evidence type="ECO:0000313" key="14">
    <source>
        <dbReference type="EMBL" id="TRD12065.1"/>
    </source>
</evidence>
<keyword evidence="9" id="KW-0119">Carbohydrate metabolism</keyword>
<dbReference type="Gene3D" id="3.30.70.890">
    <property type="entry name" value="GHMP kinase, C-terminal domain"/>
    <property type="match status" value="1"/>
</dbReference>
<evidence type="ECO:0000256" key="3">
    <source>
        <dbReference type="ARBA" id="ARBA00022723"/>
    </source>
</evidence>
<feature type="domain" description="GHMP kinase C-terminal" evidence="12">
    <location>
        <begin position="259"/>
        <end position="323"/>
    </location>
</feature>
<sequence>MTDHFTACAPGRVNLIGEHTDYNGGMVLPAALSVGLEVTLAPRSDSAVAVTSNNYDAPAIRDLADDAVGDWADTCVGALREANALGLLDGGATLDVVSTIPEGSGLSSSAALIVAILKAARFANAGANAAPLTDIEIAIAARRVENQYMGVPCGIMDQMAVALATPGTAMALDTRALQYDLVALPDTHELIVVHSGLTRKLTDGRYGARKAECDAAKRYFGTEDLCLIDWEEAQNADLSEAPKKRTLHCISENLRVHTAISALQNRDIPALGQAMNESHVSMRDLFEMSLPPIDALVASATDLGAVGARLTGGGFGGCIVACIAKSERDTWLAKLLDRHPEARLIDAVSAAASGT</sequence>
<evidence type="ECO:0000256" key="10">
    <source>
        <dbReference type="NCBIfam" id="TIGR00131"/>
    </source>
</evidence>
<evidence type="ECO:0000259" key="11">
    <source>
        <dbReference type="Pfam" id="PF00288"/>
    </source>
</evidence>
<dbReference type="Proteomes" id="UP000316343">
    <property type="component" value="Unassembled WGS sequence"/>
</dbReference>
<evidence type="ECO:0000313" key="15">
    <source>
        <dbReference type="Proteomes" id="UP000316343"/>
    </source>
</evidence>
<keyword evidence="6" id="KW-0067">ATP-binding</keyword>
<evidence type="ECO:0000256" key="7">
    <source>
        <dbReference type="ARBA" id="ARBA00022842"/>
    </source>
</evidence>
<evidence type="ECO:0000256" key="6">
    <source>
        <dbReference type="ARBA" id="ARBA00022840"/>
    </source>
</evidence>
<evidence type="ECO:0000256" key="8">
    <source>
        <dbReference type="ARBA" id="ARBA00023144"/>
    </source>
</evidence>
<dbReference type="PRINTS" id="PR00959">
    <property type="entry name" value="MEVGALKINASE"/>
</dbReference>
<gene>
    <name evidence="14" type="primary">galK</name>
    <name evidence="14" type="ORF">FGU71_09485</name>
</gene>
<proteinExistence type="inferred from homology"/>
<keyword evidence="15" id="KW-1185">Reference proteome</keyword>
<dbReference type="PIRSF" id="PIRSF000530">
    <property type="entry name" value="Galactokinase"/>
    <property type="match status" value="1"/>
</dbReference>
<dbReference type="PANTHER" id="PTHR10457:SF7">
    <property type="entry name" value="GALACTOKINASE-RELATED"/>
    <property type="match status" value="1"/>
</dbReference>
<dbReference type="FunFam" id="3.30.70.890:FF:000001">
    <property type="entry name" value="Galactokinase"/>
    <property type="match status" value="1"/>
</dbReference>
<dbReference type="GO" id="GO:0046872">
    <property type="term" value="F:metal ion binding"/>
    <property type="evidence" value="ECO:0007669"/>
    <property type="project" value="UniProtKB-KW"/>
</dbReference>
<dbReference type="GO" id="GO:0004335">
    <property type="term" value="F:galactokinase activity"/>
    <property type="evidence" value="ECO:0007669"/>
    <property type="project" value="UniProtKB-UniRule"/>
</dbReference>
<dbReference type="AlphaFoldDB" id="A0A547PD66"/>
<dbReference type="InterPro" id="IPR014721">
    <property type="entry name" value="Ribsml_uS5_D2-typ_fold_subgr"/>
</dbReference>
<dbReference type="OrthoDB" id="250531at2"/>